<proteinExistence type="predicted"/>
<accession>A0A841ZPM0</accession>
<reference evidence="1 2" key="1">
    <citation type="submission" date="2020-03" db="EMBL/GenBank/DDBJ databases">
        <title>Soil Listeria distribution.</title>
        <authorList>
            <person name="Liao J."/>
            <person name="Wiedmann M."/>
        </authorList>
    </citation>
    <scope>NUCLEOTIDE SEQUENCE [LARGE SCALE GENOMIC DNA]</scope>
    <source>
        <strain evidence="1 2">FSL L7-1507</strain>
    </source>
</reference>
<dbReference type="EMBL" id="JAARRM010000002">
    <property type="protein sequence ID" value="MBC1521402.1"/>
    <property type="molecule type" value="Genomic_DNA"/>
</dbReference>
<organism evidence="1 2">
    <name type="scientific">Listeria aquatica</name>
    <dbReference type="NCBI Taxonomy" id="1494960"/>
    <lineage>
        <taxon>Bacteria</taxon>
        <taxon>Bacillati</taxon>
        <taxon>Bacillota</taxon>
        <taxon>Bacilli</taxon>
        <taxon>Bacillales</taxon>
        <taxon>Listeriaceae</taxon>
        <taxon>Listeria</taxon>
    </lineage>
</organism>
<dbReference type="Proteomes" id="UP000559885">
    <property type="component" value="Unassembled WGS sequence"/>
</dbReference>
<name>A0A841ZPM0_9LIST</name>
<dbReference type="RefSeq" id="WP_185373294.1">
    <property type="nucleotide sequence ID" value="NZ_JAARRM010000002.1"/>
</dbReference>
<gene>
    <name evidence="1" type="ORF">HB912_07055</name>
</gene>
<sequence>MKKKSFQFEENQLTLPIEVNGKTHEADISALAVIRYQNLSRDLSSLIVLQKEAAENSENGAEKAEEIQKKIEQTEERMLEIFFNEESQKELHPSKLPLEVYNGIINYIYETIFPETTEEAGK</sequence>
<evidence type="ECO:0008006" key="3">
    <source>
        <dbReference type="Google" id="ProtNLM"/>
    </source>
</evidence>
<dbReference type="AlphaFoldDB" id="A0A841ZPM0"/>
<evidence type="ECO:0000313" key="1">
    <source>
        <dbReference type="EMBL" id="MBC1521402.1"/>
    </source>
</evidence>
<comment type="caution">
    <text evidence="1">The sequence shown here is derived from an EMBL/GenBank/DDBJ whole genome shotgun (WGS) entry which is preliminary data.</text>
</comment>
<evidence type="ECO:0000313" key="2">
    <source>
        <dbReference type="Proteomes" id="UP000559885"/>
    </source>
</evidence>
<protein>
    <recommendedName>
        <fullName evidence="3">Phage protein</fullName>
    </recommendedName>
</protein>